<evidence type="ECO:0000259" key="1">
    <source>
        <dbReference type="Pfam" id="PF20976"/>
    </source>
</evidence>
<evidence type="ECO:0000313" key="3">
    <source>
        <dbReference type="Proteomes" id="UP000703269"/>
    </source>
</evidence>
<keyword evidence="3" id="KW-1185">Reference proteome</keyword>
<dbReference type="AlphaFoldDB" id="A0A9P3G4G6"/>
<dbReference type="OrthoDB" id="3265020at2759"/>
<comment type="caution">
    <text evidence="2">The sequence shown here is derived from an EMBL/GenBank/DDBJ whole genome shotgun (WGS) entry which is preliminary data.</text>
</comment>
<evidence type="ECO:0000313" key="2">
    <source>
        <dbReference type="EMBL" id="GJE88983.1"/>
    </source>
</evidence>
<dbReference type="Proteomes" id="UP000703269">
    <property type="component" value="Unassembled WGS sequence"/>
</dbReference>
<accession>A0A9P3G4G6</accession>
<proteinExistence type="predicted"/>
<dbReference type="InterPro" id="IPR049128">
    <property type="entry name" value="Pop8-like_dom"/>
</dbReference>
<sequence length="101" mass="10665">MTGGEGNHYIRFALSPATSDGLAIRKTLQDALLQAFGLTCANTYVDILWLAEDGGEVVVRVGSSEATRLMAAVTTHSATPRLSLLKDSSFLPALLSSESLP</sequence>
<dbReference type="Pfam" id="PF20976">
    <property type="entry name" value="Pop8"/>
    <property type="match status" value="1"/>
</dbReference>
<organism evidence="2 3">
    <name type="scientific">Phanerochaete sordida</name>
    <dbReference type="NCBI Taxonomy" id="48140"/>
    <lineage>
        <taxon>Eukaryota</taxon>
        <taxon>Fungi</taxon>
        <taxon>Dikarya</taxon>
        <taxon>Basidiomycota</taxon>
        <taxon>Agaricomycotina</taxon>
        <taxon>Agaricomycetes</taxon>
        <taxon>Polyporales</taxon>
        <taxon>Phanerochaetaceae</taxon>
        <taxon>Phanerochaete</taxon>
    </lineage>
</organism>
<feature type="domain" description="Ribonucleases P/MRP subunit Pop8-like" evidence="1">
    <location>
        <begin position="19"/>
        <end position="75"/>
    </location>
</feature>
<name>A0A9P3G4G6_9APHY</name>
<protein>
    <recommendedName>
        <fullName evidence="1">Ribonucleases P/MRP subunit Pop8-like domain-containing protein</fullName>
    </recommendedName>
</protein>
<dbReference type="EMBL" id="BPQB01000011">
    <property type="protein sequence ID" value="GJE88983.1"/>
    <property type="molecule type" value="Genomic_DNA"/>
</dbReference>
<gene>
    <name evidence="2" type="ORF">PsYK624_050710</name>
</gene>
<reference evidence="2 3" key="1">
    <citation type="submission" date="2021-08" db="EMBL/GenBank/DDBJ databases">
        <title>Draft Genome Sequence of Phanerochaete sordida strain YK-624.</title>
        <authorList>
            <person name="Mori T."/>
            <person name="Dohra H."/>
            <person name="Suzuki T."/>
            <person name="Kawagishi H."/>
            <person name="Hirai H."/>
        </authorList>
    </citation>
    <scope>NUCLEOTIDE SEQUENCE [LARGE SCALE GENOMIC DNA]</scope>
    <source>
        <strain evidence="2 3">YK-624</strain>
    </source>
</reference>